<dbReference type="InterPro" id="IPR020048">
    <property type="entry name" value="NADPH-dep_FMN_reduc_SsuE"/>
</dbReference>
<dbReference type="PANTHER" id="PTHR43408">
    <property type="entry name" value="FMN REDUCTASE (NADPH)"/>
    <property type="match status" value="1"/>
</dbReference>
<dbReference type="OrthoDB" id="1643408at2"/>
<dbReference type="InterPro" id="IPR051814">
    <property type="entry name" value="NAD(P)H-dep_FMN_reductase"/>
</dbReference>
<keyword evidence="6" id="KW-1185">Reference proteome</keyword>
<sequence>MSYVVAISGSPSADSRTARVAEHLLHRLAADGRGVGHITVRDLPPAELLGGSAAHPALRPALHTVARAEGVVVATPVYKASYSGLVKVFLDLLPQSGLAGKVVLPLVTGGSLAHMLAMDYALRPVLSALGARHIVPGAFLLDSVIERVGAASCRVEPEAELRLWQAVDGFAEALTGRAAPTLSAAL</sequence>
<keyword evidence="2" id="KW-0288">FMN</keyword>
<dbReference type="KEGG" id="sfic:EIZ62_01825"/>
<dbReference type="InterPro" id="IPR029039">
    <property type="entry name" value="Flavoprotein-like_sf"/>
</dbReference>
<organism evidence="5 6">
    <name type="scientific">Streptomyces ficellus</name>
    <dbReference type="NCBI Taxonomy" id="1977088"/>
    <lineage>
        <taxon>Bacteria</taxon>
        <taxon>Bacillati</taxon>
        <taxon>Actinomycetota</taxon>
        <taxon>Actinomycetes</taxon>
        <taxon>Kitasatosporales</taxon>
        <taxon>Streptomycetaceae</taxon>
        <taxon>Streptomyces</taxon>
    </lineage>
</organism>
<dbReference type="Proteomes" id="UP000422572">
    <property type="component" value="Chromosome"/>
</dbReference>
<dbReference type="GO" id="GO:0052873">
    <property type="term" value="F:FMN reductase (NADPH) activity"/>
    <property type="evidence" value="ECO:0007669"/>
    <property type="project" value="UniProtKB-EC"/>
</dbReference>
<evidence type="ECO:0000256" key="3">
    <source>
        <dbReference type="ARBA" id="ARBA00023002"/>
    </source>
</evidence>
<dbReference type="RefSeq" id="WP_156690950.1">
    <property type="nucleotide sequence ID" value="NZ_CP034279.1"/>
</dbReference>
<dbReference type="InterPro" id="IPR005025">
    <property type="entry name" value="FMN_Rdtase-like_dom"/>
</dbReference>
<evidence type="ECO:0000313" key="5">
    <source>
        <dbReference type="EMBL" id="QGV77129.1"/>
    </source>
</evidence>
<dbReference type="Pfam" id="PF03358">
    <property type="entry name" value="FMN_red"/>
    <property type="match status" value="1"/>
</dbReference>
<dbReference type="EMBL" id="CP034279">
    <property type="protein sequence ID" value="QGV77129.1"/>
    <property type="molecule type" value="Genomic_DNA"/>
</dbReference>
<dbReference type="NCBIfam" id="TIGR03567">
    <property type="entry name" value="FMN_reduc_SsuE"/>
    <property type="match status" value="1"/>
</dbReference>
<evidence type="ECO:0000256" key="2">
    <source>
        <dbReference type="ARBA" id="ARBA00022643"/>
    </source>
</evidence>
<dbReference type="EC" id="1.5.1.38" evidence="5"/>
<gene>
    <name evidence="5" type="primary">ssuE</name>
    <name evidence="5" type="ORF">EIZ62_01825</name>
</gene>
<proteinExistence type="predicted"/>
<dbReference type="GO" id="GO:0046306">
    <property type="term" value="P:alkanesulfonate catabolic process"/>
    <property type="evidence" value="ECO:0007669"/>
    <property type="project" value="InterPro"/>
</dbReference>
<keyword evidence="3 5" id="KW-0560">Oxidoreductase</keyword>
<protein>
    <submittedName>
        <fullName evidence="5">FMN reductase (NADPH)</fullName>
        <ecNumber evidence="5">1.5.1.38</ecNumber>
    </submittedName>
</protein>
<reference evidence="5 6" key="1">
    <citation type="submission" date="2018-12" db="EMBL/GenBank/DDBJ databases">
        <title>Complete genome sequence of Streptomyces ficellus NRRL8067, the producer of ficellomycin, feldamycin and nojirimycin.</title>
        <authorList>
            <person name="Zhang H."/>
            <person name="Yue R."/>
            <person name="Liu Y."/>
            <person name="Li M."/>
            <person name="Mu H."/>
            <person name="Zhang J."/>
        </authorList>
    </citation>
    <scope>NUCLEOTIDE SEQUENCE [LARGE SCALE GENOMIC DNA]</scope>
    <source>
        <strain evidence="5 6">NRRL 8067</strain>
    </source>
</reference>
<evidence type="ECO:0000259" key="4">
    <source>
        <dbReference type="Pfam" id="PF03358"/>
    </source>
</evidence>
<dbReference type="SUPFAM" id="SSF52218">
    <property type="entry name" value="Flavoproteins"/>
    <property type="match status" value="1"/>
</dbReference>
<dbReference type="PANTHER" id="PTHR43408:SF1">
    <property type="entry name" value="FMN REDUCTASE (NADPH)"/>
    <property type="match status" value="1"/>
</dbReference>
<feature type="domain" description="NADPH-dependent FMN reductase-like" evidence="4">
    <location>
        <begin position="4"/>
        <end position="143"/>
    </location>
</feature>
<accession>A0A6I6FF44</accession>
<keyword evidence="1" id="KW-0285">Flavoprotein</keyword>
<evidence type="ECO:0000256" key="1">
    <source>
        <dbReference type="ARBA" id="ARBA00022630"/>
    </source>
</evidence>
<dbReference type="Gene3D" id="3.40.50.360">
    <property type="match status" value="1"/>
</dbReference>
<name>A0A6I6FF44_9ACTN</name>
<dbReference type="AlphaFoldDB" id="A0A6I6FF44"/>
<evidence type="ECO:0000313" key="6">
    <source>
        <dbReference type="Proteomes" id="UP000422572"/>
    </source>
</evidence>